<dbReference type="Pfam" id="PF00270">
    <property type="entry name" value="DEAD"/>
    <property type="match status" value="1"/>
</dbReference>
<gene>
    <name evidence="11" type="ORF">ACERK3_02570</name>
</gene>
<feature type="region of interest" description="Disordered" evidence="7">
    <location>
        <begin position="1"/>
        <end position="28"/>
    </location>
</feature>
<dbReference type="InterPro" id="IPR011545">
    <property type="entry name" value="DEAD/DEAH_box_helicase_dom"/>
</dbReference>
<dbReference type="EC" id="3.6.4.-" evidence="11"/>
<dbReference type="RefSeq" id="WP_425344098.1">
    <property type="nucleotide sequence ID" value="NZ_JBGUBD010000002.1"/>
</dbReference>
<evidence type="ECO:0000313" key="11">
    <source>
        <dbReference type="EMBL" id="MFA9477171.1"/>
    </source>
</evidence>
<feature type="compositionally biased region" description="Basic residues" evidence="7">
    <location>
        <begin position="460"/>
        <end position="477"/>
    </location>
</feature>
<feature type="compositionally biased region" description="Low complexity" evidence="7">
    <location>
        <begin position="10"/>
        <end position="28"/>
    </location>
</feature>
<dbReference type="CDD" id="cd00268">
    <property type="entry name" value="DEADc"/>
    <property type="match status" value="1"/>
</dbReference>
<dbReference type="PANTHER" id="PTHR47959:SF1">
    <property type="entry name" value="ATP-DEPENDENT RNA HELICASE DBPA"/>
    <property type="match status" value="1"/>
</dbReference>
<dbReference type="PROSITE" id="PS51194">
    <property type="entry name" value="HELICASE_CTER"/>
    <property type="match status" value="1"/>
</dbReference>
<keyword evidence="2 11" id="KW-0378">Hydrolase</keyword>
<dbReference type="Gene3D" id="3.40.50.300">
    <property type="entry name" value="P-loop containing nucleotide triphosphate hydrolases"/>
    <property type="match status" value="2"/>
</dbReference>
<dbReference type="InterPro" id="IPR027417">
    <property type="entry name" value="P-loop_NTPase"/>
</dbReference>
<dbReference type="GO" id="GO:0004386">
    <property type="term" value="F:helicase activity"/>
    <property type="evidence" value="ECO:0007669"/>
    <property type="project" value="UniProtKB-KW"/>
</dbReference>
<keyword evidence="3 11" id="KW-0347">Helicase</keyword>
<organism evidence="11 12">
    <name type="scientific">Natronomicrosphaera hydrolytica</name>
    <dbReference type="NCBI Taxonomy" id="3242702"/>
    <lineage>
        <taxon>Bacteria</taxon>
        <taxon>Pseudomonadati</taxon>
        <taxon>Planctomycetota</taxon>
        <taxon>Phycisphaerae</taxon>
        <taxon>Phycisphaerales</taxon>
        <taxon>Phycisphaeraceae</taxon>
        <taxon>Natronomicrosphaera</taxon>
    </lineage>
</organism>
<evidence type="ECO:0000256" key="2">
    <source>
        <dbReference type="ARBA" id="ARBA00022801"/>
    </source>
</evidence>
<evidence type="ECO:0000259" key="10">
    <source>
        <dbReference type="PROSITE" id="PS51195"/>
    </source>
</evidence>
<dbReference type="CDD" id="cd18787">
    <property type="entry name" value="SF2_C_DEAD"/>
    <property type="match status" value="1"/>
</dbReference>
<keyword evidence="12" id="KW-1185">Reference proteome</keyword>
<evidence type="ECO:0000256" key="7">
    <source>
        <dbReference type="SAM" id="MobiDB-lite"/>
    </source>
</evidence>
<dbReference type="GO" id="GO:0016787">
    <property type="term" value="F:hydrolase activity"/>
    <property type="evidence" value="ECO:0007669"/>
    <property type="project" value="UniProtKB-KW"/>
</dbReference>
<feature type="domain" description="Helicase C-terminal" evidence="9">
    <location>
        <begin position="247"/>
        <end position="407"/>
    </location>
</feature>
<dbReference type="InterPro" id="IPR014001">
    <property type="entry name" value="Helicase_ATP-bd"/>
</dbReference>
<accession>A0ABV4U0V3</accession>
<dbReference type="SUPFAM" id="SSF52540">
    <property type="entry name" value="P-loop containing nucleoside triphosphate hydrolases"/>
    <property type="match status" value="1"/>
</dbReference>
<reference evidence="11 12" key="1">
    <citation type="submission" date="2024-08" db="EMBL/GenBank/DDBJ databases">
        <title>Whole-genome sequencing of halo(alkali)philic microorganisms from hypersaline lakes.</title>
        <authorList>
            <person name="Sorokin D.Y."/>
            <person name="Merkel A.Y."/>
            <person name="Messina E."/>
            <person name="Yakimov M."/>
        </authorList>
    </citation>
    <scope>NUCLEOTIDE SEQUENCE [LARGE SCALE GENOMIC DNA]</scope>
    <source>
        <strain evidence="11 12">AB-hyl4</strain>
    </source>
</reference>
<comment type="similarity">
    <text evidence="5">Belongs to the DEAD box helicase family.</text>
</comment>
<dbReference type="EMBL" id="JBGUBD010000002">
    <property type="protein sequence ID" value="MFA9477171.1"/>
    <property type="molecule type" value="Genomic_DNA"/>
</dbReference>
<evidence type="ECO:0000256" key="3">
    <source>
        <dbReference type="ARBA" id="ARBA00022806"/>
    </source>
</evidence>
<evidence type="ECO:0000256" key="5">
    <source>
        <dbReference type="ARBA" id="ARBA00038437"/>
    </source>
</evidence>
<protein>
    <submittedName>
        <fullName evidence="11">DEAD/DEAH box helicase</fullName>
        <ecNumber evidence="11">3.6.4.-</ecNumber>
    </submittedName>
</protein>
<dbReference type="SMART" id="SM00490">
    <property type="entry name" value="HELICc"/>
    <property type="match status" value="1"/>
</dbReference>
<feature type="domain" description="DEAD-box RNA helicase Q" evidence="10">
    <location>
        <begin position="35"/>
        <end position="63"/>
    </location>
</feature>
<dbReference type="Proteomes" id="UP001575105">
    <property type="component" value="Unassembled WGS sequence"/>
</dbReference>
<keyword evidence="1" id="KW-0547">Nucleotide-binding</keyword>
<evidence type="ECO:0000259" key="9">
    <source>
        <dbReference type="PROSITE" id="PS51194"/>
    </source>
</evidence>
<dbReference type="InterPro" id="IPR014014">
    <property type="entry name" value="RNA_helicase_DEAD_Q_motif"/>
</dbReference>
<dbReference type="PANTHER" id="PTHR47959">
    <property type="entry name" value="ATP-DEPENDENT RNA HELICASE RHLE-RELATED"/>
    <property type="match status" value="1"/>
</dbReference>
<dbReference type="Pfam" id="PF00271">
    <property type="entry name" value="Helicase_C"/>
    <property type="match status" value="1"/>
</dbReference>
<dbReference type="InterPro" id="IPR050079">
    <property type="entry name" value="DEAD_box_RNA_helicase"/>
</dbReference>
<evidence type="ECO:0000256" key="6">
    <source>
        <dbReference type="PROSITE-ProRule" id="PRU00552"/>
    </source>
</evidence>
<dbReference type="PROSITE" id="PS51192">
    <property type="entry name" value="HELICASE_ATP_BIND_1"/>
    <property type="match status" value="1"/>
</dbReference>
<evidence type="ECO:0000256" key="4">
    <source>
        <dbReference type="ARBA" id="ARBA00022840"/>
    </source>
</evidence>
<keyword evidence="4" id="KW-0067">ATP-binding</keyword>
<feature type="region of interest" description="Disordered" evidence="7">
    <location>
        <begin position="427"/>
        <end position="477"/>
    </location>
</feature>
<feature type="domain" description="Helicase ATP-binding" evidence="8">
    <location>
        <begin position="66"/>
        <end position="235"/>
    </location>
</feature>
<comment type="caution">
    <text evidence="11">The sequence shown here is derived from an EMBL/GenBank/DDBJ whole genome shotgun (WGS) entry which is preliminary data.</text>
</comment>
<name>A0ABV4U0V3_9BACT</name>
<dbReference type="InterPro" id="IPR001650">
    <property type="entry name" value="Helicase_C-like"/>
</dbReference>
<dbReference type="InterPro" id="IPR044742">
    <property type="entry name" value="DEAD/DEAH_RhlB"/>
</dbReference>
<dbReference type="SMART" id="SM00487">
    <property type="entry name" value="DEXDc"/>
    <property type="match status" value="1"/>
</dbReference>
<evidence type="ECO:0000259" key="8">
    <source>
        <dbReference type="PROSITE" id="PS51192"/>
    </source>
</evidence>
<proteinExistence type="inferred from homology"/>
<sequence length="477" mass="52785">MTEDTKPSTETDTPTENATATDAPAAPNDLFDEKLSFHDLGIRGDVLKGIETAGFTKPTTIQAKLIPVVLDGHDVIGQARTGTGKTAAFGLPIFQKADPDVPGQALILTPTRELAAQVAAELDELGQFTNIRTVCIVGGESMRHQQKGLQGGAHIIVGTPGRVMDLHGRGELKFDNIRFAVLDEVDRMLDIGFRDDIRKILGQIKRDHQTMFVSATISEEIERLGRKFMAADAQRITTVSGSLTVSLVDQKYFAVEPWDKRTLLLHVLRREEPEAVVVFCRTKATVHKITQYLRDKGVNAREIHGDLHQRKRVRVMESLREGNVDVLIASDLAARGLDVDHITHVINYDLPEDPEIYIHRIGRTARAGRKGVAWSFVTPEEGQRLTDVEKHSGALIEKLDYPDFKPGPVPRDVVTERERNAKFAEPVDMAARQAARASTPDTEGLSESELAAMFPGGKVPKNKPRRTLGSRLRTRRS</sequence>
<evidence type="ECO:0000313" key="12">
    <source>
        <dbReference type="Proteomes" id="UP001575105"/>
    </source>
</evidence>
<feature type="short sequence motif" description="Q motif" evidence="6">
    <location>
        <begin position="35"/>
        <end position="63"/>
    </location>
</feature>
<dbReference type="PROSITE" id="PS51195">
    <property type="entry name" value="Q_MOTIF"/>
    <property type="match status" value="1"/>
</dbReference>
<evidence type="ECO:0000256" key="1">
    <source>
        <dbReference type="ARBA" id="ARBA00022741"/>
    </source>
</evidence>